<gene>
    <name evidence="2" type="ORF">FOY91_00055</name>
</gene>
<keyword evidence="1" id="KW-0812">Transmembrane</keyword>
<feature type="transmembrane region" description="Helical" evidence="1">
    <location>
        <begin position="64"/>
        <end position="84"/>
    </location>
</feature>
<proteinExistence type="predicted"/>
<keyword evidence="3" id="KW-1185">Reference proteome</keyword>
<dbReference type="AlphaFoldDB" id="A0A558RDD5"/>
<organism evidence="2 3">
    <name type="scientific">Alterirhizorhabdus solaris</name>
    <dbReference type="NCBI Taxonomy" id="2529389"/>
    <lineage>
        <taxon>Bacteria</taxon>
        <taxon>Pseudomonadati</taxon>
        <taxon>Pseudomonadota</taxon>
        <taxon>Alphaproteobacteria</taxon>
        <taxon>Sphingomonadales</taxon>
        <taxon>Rhizorhabdaceae</taxon>
        <taxon>Alterirhizorhabdus</taxon>
    </lineage>
</organism>
<accession>A0A558RDD5</accession>
<dbReference type="RefSeq" id="WP_145146987.1">
    <property type="nucleotide sequence ID" value="NZ_VNIM01000001.1"/>
</dbReference>
<keyword evidence="1" id="KW-0472">Membrane</keyword>
<evidence type="ECO:0000313" key="3">
    <source>
        <dbReference type="Proteomes" id="UP000318681"/>
    </source>
</evidence>
<reference evidence="2 3" key="1">
    <citation type="submission" date="2019-07" db="EMBL/GenBank/DDBJ databases">
        <title>Sphingomonas solaris sp. nov., isolated from a solar panel from Boston, Massachusetts.</title>
        <authorList>
            <person name="Tanner K."/>
            <person name="Pascual J."/>
            <person name="Mancuso C."/>
            <person name="Pereto J."/>
            <person name="Khalil A."/>
            <person name="Vilanova C."/>
        </authorList>
    </citation>
    <scope>NUCLEOTIDE SEQUENCE [LARGE SCALE GENOMIC DNA]</scope>
    <source>
        <strain evidence="2 3">R4DWN</strain>
    </source>
</reference>
<evidence type="ECO:0000313" key="2">
    <source>
        <dbReference type="EMBL" id="TVV77469.1"/>
    </source>
</evidence>
<dbReference type="EMBL" id="VNIM01000001">
    <property type="protein sequence ID" value="TVV77469.1"/>
    <property type="molecule type" value="Genomic_DNA"/>
</dbReference>
<dbReference type="Proteomes" id="UP000318681">
    <property type="component" value="Unassembled WGS sequence"/>
</dbReference>
<comment type="caution">
    <text evidence="2">The sequence shown here is derived from an EMBL/GenBank/DDBJ whole genome shotgun (WGS) entry which is preliminary data.</text>
</comment>
<sequence length="86" mass="9856">MSDPVIDAHVHAHADRLRALENEAAWQRRAASEDGFDGIREYSRAWHEDRSTAYLLRKSWADPIARAFFVIGLGIIAAVWLYLFSQ</sequence>
<dbReference type="OrthoDB" id="7428780at2"/>
<name>A0A558RDD5_9SPHN</name>
<keyword evidence="1" id="KW-1133">Transmembrane helix</keyword>
<evidence type="ECO:0000256" key="1">
    <source>
        <dbReference type="SAM" id="Phobius"/>
    </source>
</evidence>
<protein>
    <submittedName>
        <fullName evidence="2">Uncharacterized protein</fullName>
    </submittedName>
</protein>